<evidence type="ECO:0000259" key="1">
    <source>
        <dbReference type="Pfam" id="PF18962"/>
    </source>
</evidence>
<name>I0APH5_IGNAJ</name>
<feature type="domain" description="Secretion system C-terminal sorting" evidence="1">
    <location>
        <begin position="95"/>
        <end position="170"/>
    </location>
</feature>
<keyword evidence="3" id="KW-1185">Reference proteome</keyword>
<reference evidence="2 3" key="1">
    <citation type="journal article" date="2012" name="Front. Microbiol.">
        <title>Complete genome of Ignavibacterium album, a metabolically versatile, flagellated, facultative anaerobe from the phylum Chlorobi.</title>
        <authorList>
            <person name="Liu Z."/>
            <person name="Frigaard N.-U."/>
            <person name="Vogl K."/>
            <person name="Iino T."/>
            <person name="Ohkuma M."/>
            <person name="Overmann J."/>
            <person name="Bryant D.A."/>
        </authorList>
    </citation>
    <scope>NUCLEOTIDE SEQUENCE [LARGE SCALE GENOMIC DNA]</scope>
    <source>
        <strain evidence="3">DSM 19864 / JCM 16511 / NBRC 101810 / Mat9-16</strain>
    </source>
</reference>
<gene>
    <name evidence="2" type="ordered locus">IALB_3179</name>
</gene>
<dbReference type="AlphaFoldDB" id="I0APH5"/>
<dbReference type="STRING" id="945713.IALB_3179"/>
<dbReference type="InterPro" id="IPR026444">
    <property type="entry name" value="Secre_tail"/>
</dbReference>
<dbReference type="Gene3D" id="2.60.40.4070">
    <property type="match status" value="1"/>
</dbReference>
<accession>I0APH5</accession>
<dbReference type="Proteomes" id="UP000007394">
    <property type="component" value="Chromosome"/>
</dbReference>
<dbReference type="EMBL" id="CP003418">
    <property type="protein sequence ID" value="AFH50882.1"/>
    <property type="molecule type" value="Genomic_DNA"/>
</dbReference>
<evidence type="ECO:0000313" key="2">
    <source>
        <dbReference type="EMBL" id="AFH50882.1"/>
    </source>
</evidence>
<proteinExistence type="predicted"/>
<organism evidence="2 3">
    <name type="scientific">Ignavibacterium album (strain DSM 19864 / JCM 16511 / NBRC 101810 / Mat9-16)</name>
    <dbReference type="NCBI Taxonomy" id="945713"/>
    <lineage>
        <taxon>Bacteria</taxon>
        <taxon>Pseudomonadati</taxon>
        <taxon>Ignavibacteriota</taxon>
        <taxon>Ignavibacteria</taxon>
        <taxon>Ignavibacteriales</taxon>
        <taxon>Ignavibacteriaceae</taxon>
        <taxon>Ignavibacterium</taxon>
    </lineage>
</organism>
<sequence>MKIKILIMVLMLLLPLDFVLCQNQISYGVIGSGGGKVSGTTNIIAFTLGEPVVGKISGSTNITAFGFWNVYQQDVLTSVEDEDVLPTQYKLEQNYPNPFNPSTIIKYAVPERSNVSIKVYNIAGEEVITLVNEEKVRGWYEVKLYSTGLSSGIYLCRMQAGGYVSIKKMMLIK</sequence>
<dbReference type="OrthoDB" id="9800887at2"/>
<dbReference type="HOGENOM" id="CLU_1545546_0_0_10"/>
<protein>
    <submittedName>
        <fullName evidence="2">Peptidase S8/S53 subtilisin kexin sedolisin</fullName>
    </submittedName>
</protein>
<dbReference type="KEGG" id="ial:IALB_3179"/>
<dbReference type="NCBIfam" id="TIGR04183">
    <property type="entry name" value="Por_Secre_tail"/>
    <property type="match status" value="1"/>
</dbReference>
<dbReference type="Pfam" id="PF18962">
    <property type="entry name" value="Por_Secre_tail"/>
    <property type="match status" value="1"/>
</dbReference>
<evidence type="ECO:0000313" key="3">
    <source>
        <dbReference type="Proteomes" id="UP000007394"/>
    </source>
</evidence>
<dbReference type="eggNOG" id="COG1404">
    <property type="taxonomic scope" value="Bacteria"/>
</dbReference>
<dbReference type="RefSeq" id="WP_014562017.1">
    <property type="nucleotide sequence ID" value="NC_017464.1"/>
</dbReference>